<protein>
    <recommendedName>
        <fullName evidence="4">PBCV-specific basic adaptor domain-containing protein</fullName>
    </recommendedName>
</protein>
<dbReference type="Proteomes" id="UP000032049">
    <property type="component" value="Unassembled WGS sequence"/>
</dbReference>
<name>A0A0D0GKL6_9SPHI</name>
<proteinExistence type="predicted"/>
<sequence>MNKKYLAGLLTLALAGTISLSTQAQEKKKTLGEKIENTASAVGNKTAEVAVKGVSKVGDKTYKGKVAPDGSDVYINSKNRKYYINKKGAKVYLKASQIKDKPAGK</sequence>
<organism evidence="2 3">
    <name type="scientific">Pedobacter lusitanus</name>
    <dbReference type="NCBI Taxonomy" id="1503925"/>
    <lineage>
        <taxon>Bacteria</taxon>
        <taxon>Pseudomonadati</taxon>
        <taxon>Bacteroidota</taxon>
        <taxon>Sphingobacteriia</taxon>
        <taxon>Sphingobacteriales</taxon>
        <taxon>Sphingobacteriaceae</taxon>
        <taxon>Pedobacter</taxon>
    </lineage>
</organism>
<dbReference type="AlphaFoldDB" id="A0A0D0GKL6"/>
<dbReference type="STRING" id="1503925.TH53_23465"/>
<gene>
    <name evidence="2" type="ORF">TH53_23465</name>
</gene>
<keyword evidence="1" id="KW-0732">Signal</keyword>
<evidence type="ECO:0000313" key="3">
    <source>
        <dbReference type="Proteomes" id="UP000032049"/>
    </source>
</evidence>
<feature type="signal peptide" evidence="1">
    <location>
        <begin position="1"/>
        <end position="24"/>
    </location>
</feature>
<evidence type="ECO:0000313" key="2">
    <source>
        <dbReference type="EMBL" id="KIO74951.1"/>
    </source>
</evidence>
<keyword evidence="3" id="KW-1185">Reference proteome</keyword>
<feature type="chain" id="PRO_5002222576" description="PBCV-specific basic adaptor domain-containing protein" evidence="1">
    <location>
        <begin position="25"/>
        <end position="105"/>
    </location>
</feature>
<evidence type="ECO:0008006" key="4">
    <source>
        <dbReference type="Google" id="ProtNLM"/>
    </source>
</evidence>
<reference evidence="2 3" key="1">
    <citation type="submission" date="2015-01" db="EMBL/GenBank/DDBJ databases">
        <title>Draft genome sequence of Pedobacter sp. NL19 isolated from sludge of an effluent treatment pond in an abandoned uranium mine.</title>
        <authorList>
            <person name="Santos T."/>
            <person name="Caetano T."/>
            <person name="Covas C."/>
            <person name="Cruz A."/>
            <person name="Mendo S."/>
        </authorList>
    </citation>
    <scope>NUCLEOTIDE SEQUENCE [LARGE SCALE GENOMIC DNA]</scope>
    <source>
        <strain evidence="2 3">NL19</strain>
    </source>
</reference>
<accession>A0A0D0GKL6</accession>
<dbReference type="OrthoDB" id="674866at2"/>
<dbReference type="RefSeq" id="WP_041886294.1">
    <property type="nucleotide sequence ID" value="NZ_CP157278.1"/>
</dbReference>
<comment type="caution">
    <text evidence="2">The sequence shown here is derived from an EMBL/GenBank/DDBJ whole genome shotgun (WGS) entry which is preliminary data.</text>
</comment>
<dbReference type="EMBL" id="JXRA01000122">
    <property type="protein sequence ID" value="KIO74951.1"/>
    <property type="molecule type" value="Genomic_DNA"/>
</dbReference>
<evidence type="ECO:0000256" key="1">
    <source>
        <dbReference type="SAM" id="SignalP"/>
    </source>
</evidence>